<dbReference type="Gene3D" id="3.40.630.10">
    <property type="entry name" value="Zn peptidases"/>
    <property type="match status" value="1"/>
</dbReference>
<name>A0A437R2A4_9GAMM</name>
<accession>A0A437R2A4</accession>
<evidence type="ECO:0000256" key="5">
    <source>
        <dbReference type="HAMAP-Rule" id="MF_00767"/>
    </source>
</evidence>
<dbReference type="SUPFAM" id="SSF53187">
    <property type="entry name" value="Zn-dependent exopeptidases"/>
    <property type="match status" value="1"/>
</dbReference>
<comment type="similarity">
    <text evidence="5">Belongs to the AspA/AstE family. Succinylglutamate desuccinylase subfamily.</text>
</comment>
<dbReference type="UniPathway" id="UPA00185">
    <property type="reaction ID" value="UER00283"/>
</dbReference>
<dbReference type="InterPro" id="IPR050178">
    <property type="entry name" value="AspA/AstE_fam"/>
</dbReference>
<dbReference type="PANTHER" id="PTHR15162">
    <property type="entry name" value="ASPARTOACYLASE"/>
    <property type="match status" value="1"/>
</dbReference>
<dbReference type="GO" id="GO:0019545">
    <property type="term" value="P:L-arginine catabolic process to succinate"/>
    <property type="evidence" value="ECO:0007669"/>
    <property type="project" value="UniProtKB-UniRule"/>
</dbReference>
<reference evidence="9 10" key="1">
    <citation type="submission" date="2019-01" db="EMBL/GenBank/DDBJ databases">
        <authorList>
            <person name="Chen W.-M."/>
        </authorList>
    </citation>
    <scope>NUCLEOTIDE SEQUENCE [LARGE SCALE GENOMIC DNA]</scope>
    <source>
        <strain evidence="9 10">KYPC3</strain>
    </source>
</reference>
<dbReference type="AlphaFoldDB" id="A0A437R2A4"/>
<keyword evidence="10" id="KW-1185">Reference proteome</keyword>
<dbReference type="InterPro" id="IPR016681">
    <property type="entry name" value="SuccinylGlu_desuccinylase"/>
</dbReference>
<dbReference type="HAMAP" id="MF_00767">
    <property type="entry name" value="Arg_catab_AstE"/>
    <property type="match status" value="1"/>
</dbReference>
<keyword evidence="1 5" id="KW-0056">Arginine metabolism</keyword>
<comment type="cofactor">
    <cofactor evidence="5">
        <name>Zn(2+)</name>
        <dbReference type="ChEBI" id="CHEBI:29105"/>
    </cofactor>
    <text evidence="5">Binds 1 zinc ion per subunit.</text>
</comment>
<dbReference type="GO" id="GO:0009017">
    <property type="term" value="F:succinylglutamate desuccinylase activity"/>
    <property type="evidence" value="ECO:0007669"/>
    <property type="project" value="UniProtKB-UniRule"/>
</dbReference>
<protein>
    <recommendedName>
        <fullName evidence="5 6">Succinylglutamate desuccinylase</fullName>
        <ecNumber evidence="5 6">3.5.1.96</ecNumber>
    </recommendedName>
</protein>
<dbReference type="PIRSF" id="PIRSF017020">
    <property type="entry name" value="AstE"/>
    <property type="match status" value="1"/>
</dbReference>
<dbReference type="GO" id="GO:0019544">
    <property type="term" value="P:L-arginine catabolic process to L-glutamate"/>
    <property type="evidence" value="ECO:0007669"/>
    <property type="project" value="UniProtKB-UniRule"/>
</dbReference>
<keyword evidence="3 5" id="KW-0378">Hydrolase</keyword>
<proteinExistence type="inferred from homology"/>
<gene>
    <name evidence="5 9" type="primary">astE</name>
    <name evidence="9" type="ORF">EOE67_04545</name>
</gene>
<keyword evidence="2 5" id="KW-0479">Metal-binding</keyword>
<dbReference type="InterPro" id="IPR007036">
    <property type="entry name" value="Aste_AspA_hybrid_dom"/>
</dbReference>
<dbReference type="PANTHER" id="PTHR15162:SF7">
    <property type="entry name" value="SUCCINYLGLUTAMATE DESUCCINYLASE"/>
    <property type="match status" value="1"/>
</dbReference>
<dbReference type="Pfam" id="PF24827">
    <property type="entry name" value="AstE_AspA_cat"/>
    <property type="match status" value="1"/>
</dbReference>
<evidence type="ECO:0000313" key="10">
    <source>
        <dbReference type="Proteomes" id="UP000283077"/>
    </source>
</evidence>
<dbReference type="OrthoDB" id="5290473at2"/>
<dbReference type="EMBL" id="SACS01000003">
    <property type="protein sequence ID" value="RVU40852.1"/>
    <property type="molecule type" value="Genomic_DNA"/>
</dbReference>
<comment type="function">
    <text evidence="5">Transforms N(2)-succinylglutamate into succinate and glutamate.</text>
</comment>
<organism evidence="9 10">
    <name type="scientific">Rheinheimera riviphila</name>
    <dbReference type="NCBI Taxonomy" id="1834037"/>
    <lineage>
        <taxon>Bacteria</taxon>
        <taxon>Pseudomonadati</taxon>
        <taxon>Pseudomonadota</taxon>
        <taxon>Gammaproteobacteria</taxon>
        <taxon>Chromatiales</taxon>
        <taxon>Chromatiaceae</taxon>
        <taxon>Rheinheimera</taxon>
    </lineage>
</organism>
<feature type="binding site" evidence="5">
    <location>
        <position position="172"/>
    </location>
    <ligand>
        <name>Zn(2+)</name>
        <dbReference type="ChEBI" id="CHEBI:29105"/>
    </ligand>
</feature>
<feature type="binding site" evidence="5">
    <location>
        <position position="66"/>
    </location>
    <ligand>
        <name>Zn(2+)</name>
        <dbReference type="ChEBI" id="CHEBI:29105"/>
    </ligand>
</feature>
<dbReference type="EC" id="3.5.1.96" evidence="5 6"/>
<feature type="active site" evidence="5">
    <location>
        <position position="236"/>
    </location>
</feature>
<evidence type="ECO:0000259" key="7">
    <source>
        <dbReference type="Pfam" id="PF04952"/>
    </source>
</evidence>
<comment type="catalytic activity">
    <reaction evidence="5">
        <text>N-succinyl-L-glutamate + H2O = L-glutamate + succinate</text>
        <dbReference type="Rhea" id="RHEA:15169"/>
        <dbReference type="ChEBI" id="CHEBI:15377"/>
        <dbReference type="ChEBI" id="CHEBI:29985"/>
        <dbReference type="ChEBI" id="CHEBI:30031"/>
        <dbReference type="ChEBI" id="CHEBI:58763"/>
        <dbReference type="EC" id="3.5.1.96"/>
    </reaction>
</comment>
<feature type="binding site" evidence="5">
    <location>
        <position position="69"/>
    </location>
    <ligand>
        <name>Zn(2+)</name>
        <dbReference type="ChEBI" id="CHEBI:29105"/>
    </ligand>
</feature>
<sequence length="357" mass="39724">MLPAWLSSADFLAFTLANPEQLPSDLQPLTFQLKNGTDCQIWDTGIICFTPQTYGNNDIVLSCGVHGNETAPIEICAALVQDILLERLQLSERVLFLFGNPPAINAGKRELIDNMNRFFSGAHGISNDRDIDAITDVEISFEKRRCARLEQYVSRFYQAVPAGRERCLYDLHTAIRGSQFEKFAVYPFLHGKPWSEAQFSLLAACDIPCFLLMQTPATTFSYYAAQTHGAHAFTLELGKARPLGENDMSRFAKVADTLRALISGADITTKPFVETDFQLFEVYRAINKQTEAFELCFATSIENFTQLPLGTLLAKDADIEYRVEQPGEAIIFPNANVALGQRAMLMVKPVSIIGQTA</sequence>
<evidence type="ECO:0000256" key="2">
    <source>
        <dbReference type="ARBA" id="ARBA00022723"/>
    </source>
</evidence>
<evidence type="ECO:0000313" key="9">
    <source>
        <dbReference type="EMBL" id="RVU40852.1"/>
    </source>
</evidence>
<dbReference type="Proteomes" id="UP000283077">
    <property type="component" value="Unassembled WGS sequence"/>
</dbReference>
<evidence type="ECO:0000256" key="4">
    <source>
        <dbReference type="ARBA" id="ARBA00022833"/>
    </source>
</evidence>
<comment type="caution">
    <text evidence="9">The sequence shown here is derived from an EMBL/GenBank/DDBJ whole genome shotgun (WGS) entry which is preliminary data.</text>
</comment>
<dbReference type="Pfam" id="PF04952">
    <property type="entry name" value="AstE_AspA_hybrid"/>
    <property type="match status" value="1"/>
</dbReference>
<dbReference type="NCBIfam" id="TIGR03242">
    <property type="entry name" value="arg_catab_astE"/>
    <property type="match status" value="1"/>
</dbReference>
<dbReference type="InterPro" id="IPR055438">
    <property type="entry name" value="AstE_AspA_cat"/>
</dbReference>
<evidence type="ECO:0000259" key="8">
    <source>
        <dbReference type="Pfam" id="PF24827"/>
    </source>
</evidence>
<comment type="pathway">
    <text evidence="5">Amino-acid degradation; L-arginine degradation via AST pathway; L-glutamate and succinate from L-arginine: step 5/5.</text>
</comment>
<evidence type="ECO:0000256" key="1">
    <source>
        <dbReference type="ARBA" id="ARBA00022503"/>
    </source>
</evidence>
<keyword evidence="4 5" id="KW-0862">Zinc</keyword>
<dbReference type="NCBIfam" id="NF003706">
    <property type="entry name" value="PRK05324.1"/>
    <property type="match status" value="1"/>
</dbReference>
<evidence type="ECO:0000256" key="3">
    <source>
        <dbReference type="ARBA" id="ARBA00022801"/>
    </source>
</evidence>
<evidence type="ECO:0000256" key="6">
    <source>
        <dbReference type="NCBIfam" id="TIGR03242"/>
    </source>
</evidence>
<dbReference type="RefSeq" id="WP_127697861.1">
    <property type="nucleotide sequence ID" value="NZ_SACS01000003.1"/>
</dbReference>
<feature type="domain" description="Succinylglutamate desuccinylase/Aspartoacylase catalytic" evidence="8">
    <location>
        <begin position="57"/>
        <end position="262"/>
    </location>
</feature>
<dbReference type="GO" id="GO:0016788">
    <property type="term" value="F:hydrolase activity, acting on ester bonds"/>
    <property type="evidence" value="ECO:0007669"/>
    <property type="project" value="UniProtKB-UniRule"/>
</dbReference>
<dbReference type="GO" id="GO:0008270">
    <property type="term" value="F:zinc ion binding"/>
    <property type="evidence" value="ECO:0007669"/>
    <property type="project" value="UniProtKB-UniRule"/>
</dbReference>
<feature type="domain" description="AstE/AspA barrel-sandwich hybrid" evidence="7">
    <location>
        <begin position="276"/>
        <end position="349"/>
    </location>
</feature>
<dbReference type="CDD" id="cd03855">
    <property type="entry name" value="M14_ASTE"/>
    <property type="match status" value="1"/>
</dbReference>